<evidence type="ECO:0000256" key="1">
    <source>
        <dbReference type="SAM" id="Phobius"/>
    </source>
</evidence>
<dbReference type="EMBL" id="JAVDWE010000009">
    <property type="protein sequence ID" value="MDR7095518.1"/>
    <property type="molecule type" value="Genomic_DNA"/>
</dbReference>
<keyword evidence="1" id="KW-1133">Transmembrane helix</keyword>
<proteinExistence type="predicted"/>
<dbReference type="RefSeq" id="WP_204731224.1">
    <property type="nucleotide sequence ID" value="NZ_JAVDWE010000009.1"/>
</dbReference>
<feature type="transmembrane region" description="Helical" evidence="1">
    <location>
        <begin position="33"/>
        <end position="56"/>
    </location>
</feature>
<keyword evidence="1" id="KW-0812">Transmembrane</keyword>
<organism evidence="2 3">
    <name type="scientific">Hydrogenophaga laconesensis</name>
    <dbReference type="NCBI Taxonomy" id="1805971"/>
    <lineage>
        <taxon>Bacteria</taxon>
        <taxon>Pseudomonadati</taxon>
        <taxon>Pseudomonadota</taxon>
        <taxon>Betaproteobacteria</taxon>
        <taxon>Burkholderiales</taxon>
        <taxon>Comamonadaceae</taxon>
        <taxon>Hydrogenophaga</taxon>
    </lineage>
</organism>
<name>A0ABU1VEA1_9BURK</name>
<comment type="caution">
    <text evidence="2">The sequence shown here is derived from an EMBL/GenBank/DDBJ whole genome shotgun (WGS) entry which is preliminary data.</text>
</comment>
<evidence type="ECO:0000313" key="2">
    <source>
        <dbReference type="EMBL" id="MDR7095518.1"/>
    </source>
</evidence>
<accession>A0ABU1VEA1</accession>
<keyword evidence="1" id="KW-0472">Membrane</keyword>
<protein>
    <submittedName>
        <fullName evidence="2">Uncharacterized protein</fullName>
    </submittedName>
</protein>
<gene>
    <name evidence="2" type="ORF">J2X09_003269</name>
</gene>
<evidence type="ECO:0000313" key="3">
    <source>
        <dbReference type="Proteomes" id="UP001265550"/>
    </source>
</evidence>
<reference evidence="2 3" key="1">
    <citation type="submission" date="2023-07" db="EMBL/GenBank/DDBJ databases">
        <title>Sorghum-associated microbial communities from plants grown in Nebraska, USA.</title>
        <authorList>
            <person name="Schachtman D."/>
        </authorList>
    </citation>
    <scope>NUCLEOTIDE SEQUENCE [LARGE SCALE GENOMIC DNA]</scope>
    <source>
        <strain evidence="2 3">BE240</strain>
    </source>
</reference>
<keyword evidence="3" id="KW-1185">Reference proteome</keyword>
<dbReference type="Proteomes" id="UP001265550">
    <property type="component" value="Unassembled WGS sequence"/>
</dbReference>
<sequence length="62" mass="6390">MPDPVIVECASACTVTLQLETTGPFHLTVADGLVLSGLVVSLWFAGFGIRALMAVLKGNSDG</sequence>